<name>A0A1H8N303_9BACI</name>
<dbReference type="RefSeq" id="WP_091496929.1">
    <property type="nucleotide sequence ID" value="NZ_FODJ01000005.1"/>
</dbReference>
<gene>
    <name evidence="1" type="ORF">SAMN04488134_105102</name>
</gene>
<dbReference type="Pfam" id="PF22871">
    <property type="entry name" value="AimR"/>
    <property type="match status" value="1"/>
</dbReference>
<dbReference type="OrthoDB" id="2692106at2"/>
<evidence type="ECO:0000313" key="2">
    <source>
        <dbReference type="Proteomes" id="UP000199300"/>
    </source>
</evidence>
<dbReference type="Proteomes" id="UP000199300">
    <property type="component" value="Unassembled WGS sequence"/>
</dbReference>
<dbReference type="AlphaFoldDB" id="A0A1H8N303"/>
<accession>A0A1H8N303</accession>
<dbReference type="InterPro" id="IPR047705">
    <property type="entry name" value="AimR-like"/>
</dbReference>
<dbReference type="STRING" id="872970.SAMN04488134_105102"/>
<dbReference type="EMBL" id="FODJ01000005">
    <property type="protein sequence ID" value="SEO23942.1"/>
    <property type="molecule type" value="Genomic_DNA"/>
</dbReference>
<protein>
    <submittedName>
        <fullName evidence="1">Uncharacterized protein</fullName>
    </submittedName>
</protein>
<reference evidence="1 2" key="1">
    <citation type="submission" date="2016-10" db="EMBL/GenBank/DDBJ databases">
        <authorList>
            <person name="de Groot N.N."/>
        </authorList>
    </citation>
    <scope>NUCLEOTIDE SEQUENCE [LARGE SCALE GENOMIC DNA]</scope>
    <source>
        <strain evidence="1 2">CGMCC 1.10434</strain>
    </source>
</reference>
<sequence>MSNQINKSNSNPNLTAEDYLDWLNANVEKKYHNEMLADFFLLTNDTYSQCIGLEFLYINGYYRELEILILKNEKSKIKRNQEAAYLYQLLLAKRNGTIRYKVLCEIFENLKPKDLFLACIRDFIYIAIHFDLNDYSEIINQFTPLKEKVKYIKNPILVKLFRVRINVFLFHHHWKKNEMLLARKYGFTALNVMIDNYQIANLHLNISLSYIFDSFEFAWFHLLEAKKLAEKHNFIKLNNVIEVNNIPFIYAHFKLPNKLVTSDKSEQAHLALGRGEIDLAKKILSNLKDDSPFTSYYKGWAYEDKRMLLKSYNDFLEEQSDYFFARLPLAKLKII</sequence>
<organism evidence="1 2">
    <name type="scientific">Amphibacillus marinus</name>
    <dbReference type="NCBI Taxonomy" id="872970"/>
    <lineage>
        <taxon>Bacteria</taxon>
        <taxon>Bacillati</taxon>
        <taxon>Bacillota</taxon>
        <taxon>Bacilli</taxon>
        <taxon>Bacillales</taxon>
        <taxon>Bacillaceae</taxon>
        <taxon>Amphibacillus</taxon>
    </lineage>
</organism>
<keyword evidence="2" id="KW-1185">Reference proteome</keyword>
<evidence type="ECO:0000313" key="1">
    <source>
        <dbReference type="EMBL" id="SEO23942.1"/>
    </source>
</evidence>
<proteinExistence type="predicted"/>
<dbReference type="NCBIfam" id="NF038310">
    <property type="entry name" value="lysogeny_AimR"/>
    <property type="match status" value="1"/>
</dbReference>